<accession>A0AAV7NW30</accession>
<organism evidence="1 2">
    <name type="scientific">Pleurodeles waltl</name>
    <name type="common">Iberian ribbed newt</name>
    <dbReference type="NCBI Taxonomy" id="8319"/>
    <lineage>
        <taxon>Eukaryota</taxon>
        <taxon>Metazoa</taxon>
        <taxon>Chordata</taxon>
        <taxon>Craniata</taxon>
        <taxon>Vertebrata</taxon>
        <taxon>Euteleostomi</taxon>
        <taxon>Amphibia</taxon>
        <taxon>Batrachia</taxon>
        <taxon>Caudata</taxon>
        <taxon>Salamandroidea</taxon>
        <taxon>Salamandridae</taxon>
        <taxon>Pleurodelinae</taxon>
        <taxon>Pleurodeles</taxon>
    </lineage>
</organism>
<dbReference type="AlphaFoldDB" id="A0AAV7NW30"/>
<name>A0AAV7NW30_PLEWA</name>
<dbReference type="EMBL" id="JANPWB010000012">
    <property type="protein sequence ID" value="KAJ1119012.1"/>
    <property type="molecule type" value="Genomic_DNA"/>
</dbReference>
<comment type="caution">
    <text evidence="1">The sequence shown here is derived from an EMBL/GenBank/DDBJ whole genome shotgun (WGS) entry which is preliminary data.</text>
</comment>
<protein>
    <submittedName>
        <fullName evidence="1">Uncharacterized protein</fullName>
    </submittedName>
</protein>
<sequence length="83" mass="8989">MGLRSSRNSRKALSALRGINNVSMLVRVPVPIAGHAESMLGHQQLYHMGLCSNRNSRKCLRTCCGINSSAMRVRVPVALAGRA</sequence>
<proteinExistence type="predicted"/>
<reference evidence="1" key="1">
    <citation type="journal article" date="2022" name="bioRxiv">
        <title>Sequencing and chromosome-scale assembly of the giantPleurodeles waltlgenome.</title>
        <authorList>
            <person name="Brown T."/>
            <person name="Elewa A."/>
            <person name="Iarovenko S."/>
            <person name="Subramanian E."/>
            <person name="Araus A.J."/>
            <person name="Petzold A."/>
            <person name="Susuki M."/>
            <person name="Suzuki K.-i.T."/>
            <person name="Hayashi T."/>
            <person name="Toyoda A."/>
            <person name="Oliveira C."/>
            <person name="Osipova E."/>
            <person name="Leigh N.D."/>
            <person name="Simon A."/>
            <person name="Yun M.H."/>
        </authorList>
    </citation>
    <scope>NUCLEOTIDE SEQUENCE</scope>
    <source>
        <strain evidence="1">20211129_DDA</strain>
        <tissue evidence="1">Liver</tissue>
    </source>
</reference>
<keyword evidence="2" id="KW-1185">Reference proteome</keyword>
<gene>
    <name evidence="1" type="ORF">NDU88_007198</name>
</gene>
<evidence type="ECO:0000313" key="2">
    <source>
        <dbReference type="Proteomes" id="UP001066276"/>
    </source>
</evidence>
<dbReference type="Proteomes" id="UP001066276">
    <property type="component" value="Chromosome 8"/>
</dbReference>
<evidence type="ECO:0000313" key="1">
    <source>
        <dbReference type="EMBL" id="KAJ1119012.1"/>
    </source>
</evidence>